<reference evidence="1 2" key="1">
    <citation type="submission" date="2020-11" db="EMBL/GenBank/DDBJ databases">
        <title>Taxonomic investigation of Rahnella strains.</title>
        <authorList>
            <person name="Lee S.D."/>
        </authorList>
    </citation>
    <scope>NUCLEOTIDE SEQUENCE [LARGE SCALE GENOMIC DNA]</scope>
    <source>
        <strain evidence="1 2">SAP-17</strain>
    </source>
</reference>
<sequence length="68" mass="7207">MLKKGTLTSLTDFYNAADTVAPGETVLISQDDGNSVQPFSVGLVRSAGDPMLTQGNVNARITFAFIFP</sequence>
<keyword evidence="2" id="KW-1185">Reference proteome</keyword>
<evidence type="ECO:0000313" key="2">
    <source>
        <dbReference type="Proteomes" id="UP000636811"/>
    </source>
</evidence>
<name>A0ABS0E7X0_9GAMM</name>
<dbReference type="Proteomes" id="UP000636811">
    <property type="component" value="Unassembled WGS sequence"/>
</dbReference>
<protein>
    <submittedName>
        <fullName evidence="1">Uncharacterized protein</fullName>
    </submittedName>
</protein>
<evidence type="ECO:0000313" key="1">
    <source>
        <dbReference type="EMBL" id="MBF7981189.1"/>
    </source>
</evidence>
<comment type="caution">
    <text evidence="1">The sequence shown here is derived from an EMBL/GenBank/DDBJ whole genome shotgun (WGS) entry which is preliminary data.</text>
</comment>
<accession>A0ABS0E7X0</accession>
<organism evidence="1 2">
    <name type="scientific">Rahnella laticis</name>
    <dbReference type="NCBI Taxonomy" id="2787622"/>
    <lineage>
        <taxon>Bacteria</taxon>
        <taxon>Pseudomonadati</taxon>
        <taxon>Pseudomonadota</taxon>
        <taxon>Gammaproteobacteria</taxon>
        <taxon>Enterobacterales</taxon>
        <taxon>Yersiniaceae</taxon>
        <taxon>Rahnella</taxon>
    </lineage>
</organism>
<gene>
    <name evidence="1" type="ORF">IV433_17375</name>
</gene>
<proteinExistence type="predicted"/>
<dbReference type="EMBL" id="JADOBI010000007">
    <property type="protein sequence ID" value="MBF7981189.1"/>
    <property type="molecule type" value="Genomic_DNA"/>
</dbReference>